<dbReference type="EMBL" id="OU898284">
    <property type="protein sequence ID" value="CAG9840537.1"/>
    <property type="molecule type" value="Genomic_DNA"/>
</dbReference>
<dbReference type="Proteomes" id="UP001153709">
    <property type="component" value="Chromosome 9"/>
</dbReference>
<organism evidence="1 2">
    <name type="scientific">Diabrotica balteata</name>
    <name type="common">Banded cucumber beetle</name>
    <dbReference type="NCBI Taxonomy" id="107213"/>
    <lineage>
        <taxon>Eukaryota</taxon>
        <taxon>Metazoa</taxon>
        <taxon>Ecdysozoa</taxon>
        <taxon>Arthropoda</taxon>
        <taxon>Hexapoda</taxon>
        <taxon>Insecta</taxon>
        <taxon>Pterygota</taxon>
        <taxon>Neoptera</taxon>
        <taxon>Endopterygota</taxon>
        <taxon>Coleoptera</taxon>
        <taxon>Polyphaga</taxon>
        <taxon>Cucujiformia</taxon>
        <taxon>Chrysomeloidea</taxon>
        <taxon>Chrysomelidae</taxon>
        <taxon>Galerucinae</taxon>
        <taxon>Diabroticina</taxon>
        <taxon>Diabroticites</taxon>
        <taxon>Diabrotica</taxon>
    </lineage>
</organism>
<sequence>MPNNVCICGKAHRNKPIVITVTACKNRHVTKLAPAILSTISTEQELTYDKRLKTIPISTPKLSEHSRSKISAHILTSGKILETTSTEVETVILSTISSQQELPCDKCLKVTPISSPKLPEPSKSKISSHTSPSEKIFDITSTDIVSGESTTKNESTNVSISKEKCKDASVNAPSTALLQLPLLSPRYHGQGCALEVCVLEKHDSHCEYKKLENESRNLIDDRVGSYEVIGRIKYKTCTKDEKDSSRKNCNCCPTDDIPPECLGLPKNDQTVMFAFSNNVHSSNFNLAEYKQMQSKISEKYISDTTSKSSSFLKYSKKNNSKENKRPATCQLKKRPKHTEVNNFCGDSEVEQLYFHGKCCNKCVQNDRSLNRKWYRSLFSYIRRICKKSPKSKSENKFKKVSHLK</sequence>
<dbReference type="OrthoDB" id="6770885at2759"/>
<name>A0A9N9XKR7_DIABA</name>
<evidence type="ECO:0000313" key="1">
    <source>
        <dbReference type="EMBL" id="CAG9840537.1"/>
    </source>
</evidence>
<accession>A0A9N9XKR7</accession>
<keyword evidence="2" id="KW-1185">Reference proteome</keyword>
<protein>
    <submittedName>
        <fullName evidence="1">Uncharacterized protein</fullName>
    </submittedName>
</protein>
<evidence type="ECO:0000313" key="2">
    <source>
        <dbReference type="Proteomes" id="UP001153709"/>
    </source>
</evidence>
<dbReference type="AlphaFoldDB" id="A0A9N9XKR7"/>
<proteinExistence type="predicted"/>
<gene>
    <name evidence="1" type="ORF">DIABBA_LOCUS13172</name>
</gene>
<reference evidence="1" key="1">
    <citation type="submission" date="2022-01" db="EMBL/GenBank/DDBJ databases">
        <authorList>
            <person name="King R."/>
        </authorList>
    </citation>
    <scope>NUCLEOTIDE SEQUENCE</scope>
</reference>